<dbReference type="AlphaFoldDB" id="A0A437R165"/>
<name>A0A437R165_9GAMM</name>
<dbReference type="EMBL" id="SACS01000004">
    <property type="protein sequence ID" value="RVU40504.1"/>
    <property type="molecule type" value="Genomic_DNA"/>
</dbReference>
<dbReference type="OrthoDB" id="7061116at2"/>
<evidence type="ECO:0008006" key="3">
    <source>
        <dbReference type="Google" id="ProtNLM"/>
    </source>
</evidence>
<evidence type="ECO:0000313" key="1">
    <source>
        <dbReference type="EMBL" id="RVU40504.1"/>
    </source>
</evidence>
<dbReference type="InterPro" id="IPR010890">
    <property type="entry name" value="PriC"/>
</dbReference>
<gene>
    <name evidence="1" type="ORF">EOE67_05490</name>
</gene>
<comment type="caution">
    <text evidence="1">The sequence shown here is derived from an EMBL/GenBank/DDBJ whole genome shotgun (WGS) entry which is preliminary data.</text>
</comment>
<keyword evidence="2" id="KW-1185">Reference proteome</keyword>
<proteinExistence type="predicted"/>
<dbReference type="Gene3D" id="1.20.1270.340">
    <property type="match status" value="1"/>
</dbReference>
<accession>A0A437R165</accession>
<reference evidence="1 2" key="1">
    <citation type="submission" date="2019-01" db="EMBL/GenBank/DDBJ databases">
        <authorList>
            <person name="Chen W.-M."/>
        </authorList>
    </citation>
    <scope>NUCLEOTIDE SEQUENCE [LARGE SCALE GENOMIC DNA]</scope>
    <source>
        <strain evidence="1 2">KYPC3</strain>
    </source>
</reference>
<dbReference type="Pfam" id="PF07445">
    <property type="entry name" value="PriC"/>
    <property type="match status" value="1"/>
</dbReference>
<organism evidence="1 2">
    <name type="scientific">Rheinheimera riviphila</name>
    <dbReference type="NCBI Taxonomy" id="1834037"/>
    <lineage>
        <taxon>Bacteria</taxon>
        <taxon>Pseudomonadati</taxon>
        <taxon>Pseudomonadota</taxon>
        <taxon>Gammaproteobacteria</taxon>
        <taxon>Chromatiales</taxon>
        <taxon>Chromatiaceae</taxon>
        <taxon>Rheinheimera</taxon>
    </lineage>
</organism>
<sequence length="212" mass="24623">MTSSTSLYKWQLLTDQLEQQLLKLASQASRIDQQAPAWQRRDWFDSELFQCHSPQLLDYVQEAMQLLQRLQQPVRGTGELLIIQQQNQQRLAEKLSAQMQALGRAFACLDVRQREKTKWRPAKTAAQAPTTPQRQRAGQLLAELGGSHQALYQKLSETHEFERRLLDLINEAAREQQDPARQLALHARLGRCRKAIGQLEAEIQWLEQKREF</sequence>
<protein>
    <recommendedName>
        <fullName evidence="3">Primosomal replication protein N</fullName>
    </recommendedName>
</protein>
<dbReference type="Proteomes" id="UP000283077">
    <property type="component" value="Unassembled WGS sequence"/>
</dbReference>
<dbReference type="RefSeq" id="WP_127698044.1">
    <property type="nucleotide sequence ID" value="NZ_SACS01000004.1"/>
</dbReference>
<evidence type="ECO:0000313" key="2">
    <source>
        <dbReference type="Proteomes" id="UP000283077"/>
    </source>
</evidence>
<dbReference type="InterPro" id="IPR038338">
    <property type="entry name" value="PriC_sf"/>
</dbReference>